<evidence type="ECO:0000256" key="5">
    <source>
        <dbReference type="ARBA" id="ARBA00022840"/>
    </source>
</evidence>
<dbReference type="Gene3D" id="3.40.50.300">
    <property type="entry name" value="P-loop containing nucleotide triphosphate hydrolases"/>
    <property type="match status" value="2"/>
</dbReference>
<keyword evidence="2" id="KW-0547">Nucleotide-binding</keyword>
<evidence type="ECO:0000259" key="9">
    <source>
        <dbReference type="PROSITE" id="PS51195"/>
    </source>
</evidence>
<evidence type="ECO:0000259" key="8">
    <source>
        <dbReference type="PROSITE" id="PS51194"/>
    </source>
</evidence>
<dbReference type="Proteomes" id="UP001159405">
    <property type="component" value="Unassembled WGS sequence"/>
</dbReference>
<evidence type="ECO:0000313" key="10">
    <source>
        <dbReference type="EMBL" id="CAH3038892.1"/>
    </source>
</evidence>
<keyword evidence="3" id="KW-0378">Hydrolase</keyword>
<dbReference type="SUPFAM" id="SSF52540">
    <property type="entry name" value="P-loop containing nucleoside triphosphate hydrolases"/>
    <property type="match status" value="1"/>
</dbReference>
<evidence type="ECO:0000313" key="11">
    <source>
        <dbReference type="Proteomes" id="UP001159405"/>
    </source>
</evidence>
<evidence type="ECO:0000259" key="7">
    <source>
        <dbReference type="PROSITE" id="PS51192"/>
    </source>
</evidence>
<sequence length="432" mass="48716">TELTKATDLADASFLMKVLRSKLVKTKNEVEVQRNDPSSLLHPVKSFEELPLSEQLRRGLYDMGFNKPSKIQETALPMLLADPPNNMIAQSQSGTGKTAAFVLPMLSRVDATKNYPQVICVSPLYELALQTGQVAERMSKFCPEVKIGYAVRGERVSRGQKVTDHIIFAVPGTLLDWILRNRALDPKKIKMLVLDEADVMIAQQGYQDQVIRIHKTLPKDCQMLLFSATYDDEVMKFAKTVVPDPIIIRLRREEESLDNIKQYYVVCRDKEDKFQALSNMYGVVSIGQCIVFCHTRKAASWLAEKMTADGHSVALLSGEITVEQRLAVLNRFRDGKEKLLITTNVSARGIDVEQVTVVINYDMPVEPTGKPDYETYMHRIGRTGRFGKSGIAVNFIDGQRSMTIMKKIEEHFGKKITLLQTDDVDELEKLGN</sequence>
<accession>A0ABN8N0Y7</accession>
<evidence type="ECO:0000256" key="1">
    <source>
        <dbReference type="ARBA" id="ARBA00012552"/>
    </source>
</evidence>
<dbReference type="InterPro" id="IPR014001">
    <property type="entry name" value="Helicase_ATP-bd"/>
</dbReference>
<dbReference type="PROSITE" id="PS51195">
    <property type="entry name" value="Q_MOTIF"/>
    <property type="match status" value="1"/>
</dbReference>
<dbReference type="CDD" id="cd18787">
    <property type="entry name" value="SF2_C_DEAD"/>
    <property type="match status" value="1"/>
</dbReference>
<dbReference type="Pfam" id="PF00271">
    <property type="entry name" value="Helicase_C"/>
    <property type="match status" value="1"/>
</dbReference>
<keyword evidence="11" id="KW-1185">Reference proteome</keyword>
<feature type="domain" description="Helicase ATP-binding" evidence="7">
    <location>
        <begin position="78"/>
        <end position="248"/>
    </location>
</feature>
<evidence type="ECO:0000256" key="4">
    <source>
        <dbReference type="ARBA" id="ARBA00022806"/>
    </source>
</evidence>
<organism evidence="10 11">
    <name type="scientific">Porites lobata</name>
    <dbReference type="NCBI Taxonomy" id="104759"/>
    <lineage>
        <taxon>Eukaryota</taxon>
        <taxon>Metazoa</taxon>
        <taxon>Cnidaria</taxon>
        <taxon>Anthozoa</taxon>
        <taxon>Hexacorallia</taxon>
        <taxon>Scleractinia</taxon>
        <taxon>Fungiina</taxon>
        <taxon>Poritidae</taxon>
        <taxon>Porites</taxon>
    </lineage>
</organism>
<dbReference type="InterPro" id="IPR011545">
    <property type="entry name" value="DEAD/DEAH_box_helicase_dom"/>
</dbReference>
<gene>
    <name evidence="10" type="ORF">PLOB_00039498</name>
</gene>
<keyword evidence="4" id="KW-0347">Helicase</keyword>
<evidence type="ECO:0000256" key="3">
    <source>
        <dbReference type="ARBA" id="ARBA00022801"/>
    </source>
</evidence>
<feature type="domain" description="Helicase C-terminal" evidence="8">
    <location>
        <begin position="259"/>
        <end position="431"/>
    </location>
</feature>
<dbReference type="InterPro" id="IPR027417">
    <property type="entry name" value="P-loop_NTPase"/>
</dbReference>
<dbReference type="InterPro" id="IPR014014">
    <property type="entry name" value="RNA_helicase_DEAD_Q_motif"/>
</dbReference>
<protein>
    <recommendedName>
        <fullName evidence="1">RNA helicase</fullName>
        <ecNumber evidence="1">3.6.4.13</ecNumber>
    </recommendedName>
</protein>
<keyword evidence="5" id="KW-0067">ATP-binding</keyword>
<feature type="domain" description="DEAD-box RNA helicase Q" evidence="9">
    <location>
        <begin position="45"/>
        <end position="73"/>
    </location>
</feature>
<dbReference type="EMBL" id="CALNXK010000006">
    <property type="protein sequence ID" value="CAH3038892.1"/>
    <property type="molecule type" value="Genomic_DNA"/>
</dbReference>
<evidence type="ECO:0000256" key="6">
    <source>
        <dbReference type="PROSITE-ProRule" id="PRU00552"/>
    </source>
</evidence>
<dbReference type="PROSITE" id="PS51192">
    <property type="entry name" value="HELICASE_ATP_BIND_1"/>
    <property type="match status" value="1"/>
</dbReference>
<name>A0ABN8N0Y7_9CNID</name>
<dbReference type="PROSITE" id="PS51194">
    <property type="entry name" value="HELICASE_CTER"/>
    <property type="match status" value="1"/>
</dbReference>
<feature type="non-terminal residue" evidence="10">
    <location>
        <position position="1"/>
    </location>
</feature>
<comment type="caution">
    <text evidence="10">The sequence shown here is derived from an EMBL/GenBank/DDBJ whole genome shotgun (WGS) entry which is preliminary data.</text>
</comment>
<dbReference type="EC" id="3.6.4.13" evidence="1"/>
<reference evidence="10 11" key="1">
    <citation type="submission" date="2022-05" db="EMBL/GenBank/DDBJ databases">
        <authorList>
            <consortium name="Genoscope - CEA"/>
            <person name="William W."/>
        </authorList>
    </citation>
    <scope>NUCLEOTIDE SEQUENCE [LARGE SCALE GENOMIC DNA]</scope>
</reference>
<dbReference type="Pfam" id="PF00270">
    <property type="entry name" value="DEAD"/>
    <property type="match status" value="1"/>
</dbReference>
<proteinExistence type="predicted"/>
<feature type="short sequence motif" description="Q motif" evidence="6">
    <location>
        <begin position="45"/>
        <end position="73"/>
    </location>
</feature>
<evidence type="ECO:0000256" key="2">
    <source>
        <dbReference type="ARBA" id="ARBA00022741"/>
    </source>
</evidence>
<dbReference type="InterPro" id="IPR001650">
    <property type="entry name" value="Helicase_C-like"/>
</dbReference>
<dbReference type="SMART" id="SM00487">
    <property type="entry name" value="DEXDc"/>
    <property type="match status" value="1"/>
</dbReference>
<dbReference type="PANTHER" id="PTHR47958">
    <property type="entry name" value="ATP-DEPENDENT RNA HELICASE DBP3"/>
    <property type="match status" value="1"/>
</dbReference>
<dbReference type="SMART" id="SM00490">
    <property type="entry name" value="HELICc"/>
    <property type="match status" value="1"/>
</dbReference>